<dbReference type="RefSeq" id="WP_200673686.1">
    <property type="nucleotide sequence ID" value="NZ_JAACYA010000001.1"/>
</dbReference>
<keyword evidence="2" id="KW-0949">S-adenosyl-L-methionine</keyword>
<dbReference type="InterPro" id="IPR007197">
    <property type="entry name" value="rSAM"/>
</dbReference>
<dbReference type="PROSITE" id="PS51918">
    <property type="entry name" value="RADICAL_SAM"/>
    <property type="match status" value="1"/>
</dbReference>
<keyword evidence="8" id="KW-1185">Reference proteome</keyword>
<dbReference type="Gene3D" id="3.20.20.70">
    <property type="entry name" value="Aldolase class I"/>
    <property type="match status" value="1"/>
</dbReference>
<evidence type="ECO:0000256" key="4">
    <source>
        <dbReference type="ARBA" id="ARBA00023004"/>
    </source>
</evidence>
<keyword evidence="5" id="KW-0411">Iron-sulfur</keyword>
<keyword evidence="3" id="KW-0479">Metal-binding</keyword>
<protein>
    <submittedName>
        <fullName evidence="7">Radical SAM protein</fullName>
    </submittedName>
</protein>
<gene>
    <name evidence="7" type="ORF">GWK41_04405</name>
</gene>
<evidence type="ECO:0000256" key="2">
    <source>
        <dbReference type="ARBA" id="ARBA00022691"/>
    </source>
</evidence>
<sequence length="302" mass="34988">MTKSVPSYIRLYEEGKLKDRVEKAYDMLKECTVCPHNCRVNRVKGEKGFCKTGEKIKIASFFPHRGEEFPIRGYRGSGTIFISYCNMRCVYCQNYDISQEGDGEEYSPEEIAGIMLYLQEEGCHNINWVTPSHVVPQLLKALYVAVGKGLKIPIVYNTSSYDSIETLKLLDGVVDIYLPDIKYFSNSYGRKYSKVKNYPEITKKTIKEMFRQVGNLKTDENGIAYKGVLIRHLVLPENLSTSREVIDFISSICPDAHINIMSQYRPYYKAYMFRELNRSIDMQEYYFLINYAKRKGLKVVTD</sequence>
<evidence type="ECO:0000256" key="1">
    <source>
        <dbReference type="ARBA" id="ARBA00001966"/>
    </source>
</evidence>
<dbReference type="PANTHER" id="PTHR43075">
    <property type="entry name" value="FORMATE LYASE ACTIVATING ENZYME, PUTATIVE (AFU_ORTHOLOGUE AFUA_2G15630)-RELATED"/>
    <property type="match status" value="1"/>
</dbReference>
<evidence type="ECO:0000256" key="3">
    <source>
        <dbReference type="ARBA" id="ARBA00022723"/>
    </source>
</evidence>
<dbReference type="EMBL" id="JAACYA010000001">
    <property type="protein sequence ID" value="MBK3332308.1"/>
    <property type="molecule type" value="Genomic_DNA"/>
</dbReference>
<dbReference type="InterPro" id="IPR058240">
    <property type="entry name" value="rSAM_sf"/>
</dbReference>
<feature type="domain" description="Radical SAM core" evidence="6">
    <location>
        <begin position="72"/>
        <end position="298"/>
    </location>
</feature>
<comment type="cofactor">
    <cofactor evidence="1">
        <name>[4Fe-4S] cluster</name>
        <dbReference type="ChEBI" id="CHEBI:49883"/>
    </cofactor>
</comment>
<dbReference type="InterPro" id="IPR013785">
    <property type="entry name" value="Aldolase_TIM"/>
</dbReference>
<keyword evidence="4" id="KW-0408">Iron</keyword>
<name>A0ABS1GHD5_9AQUI</name>
<evidence type="ECO:0000313" key="8">
    <source>
        <dbReference type="Proteomes" id="UP000772812"/>
    </source>
</evidence>
<organism evidence="7 8">
    <name type="scientific">Persephonella atlantica</name>
    <dbReference type="NCBI Taxonomy" id="2699429"/>
    <lineage>
        <taxon>Bacteria</taxon>
        <taxon>Pseudomonadati</taxon>
        <taxon>Aquificota</taxon>
        <taxon>Aquificia</taxon>
        <taxon>Aquificales</taxon>
        <taxon>Hydrogenothermaceae</taxon>
        <taxon>Persephonella</taxon>
    </lineage>
</organism>
<dbReference type="InterPro" id="IPR040085">
    <property type="entry name" value="MJ0674-like"/>
</dbReference>
<dbReference type="Pfam" id="PF04055">
    <property type="entry name" value="Radical_SAM"/>
    <property type="match status" value="1"/>
</dbReference>
<dbReference type="SFLD" id="SFLDG01099">
    <property type="entry name" value="Uncharacterised_Radical_SAM_Su"/>
    <property type="match status" value="1"/>
</dbReference>
<comment type="caution">
    <text evidence="7">The sequence shown here is derived from an EMBL/GenBank/DDBJ whole genome shotgun (WGS) entry which is preliminary data.</text>
</comment>
<accession>A0ABS1GHD5</accession>
<dbReference type="InterPro" id="IPR016431">
    <property type="entry name" value="Pyrv-formate_lyase-activ_prd"/>
</dbReference>
<dbReference type="SFLD" id="SFLDS00029">
    <property type="entry name" value="Radical_SAM"/>
    <property type="match status" value="1"/>
</dbReference>
<proteinExistence type="predicted"/>
<evidence type="ECO:0000313" key="7">
    <source>
        <dbReference type="EMBL" id="MBK3332308.1"/>
    </source>
</evidence>
<evidence type="ECO:0000256" key="5">
    <source>
        <dbReference type="ARBA" id="ARBA00023014"/>
    </source>
</evidence>
<dbReference type="PIRSF" id="PIRSF004869">
    <property type="entry name" value="PflX_prd"/>
    <property type="match status" value="1"/>
</dbReference>
<dbReference type="PANTHER" id="PTHR43075:SF1">
    <property type="entry name" value="FORMATE LYASE ACTIVATING ENZYME, PUTATIVE (AFU_ORTHOLOGUE AFUA_2G15630)-RELATED"/>
    <property type="match status" value="1"/>
</dbReference>
<dbReference type="Proteomes" id="UP000772812">
    <property type="component" value="Unassembled WGS sequence"/>
</dbReference>
<evidence type="ECO:0000259" key="6">
    <source>
        <dbReference type="PROSITE" id="PS51918"/>
    </source>
</evidence>
<dbReference type="SUPFAM" id="SSF102114">
    <property type="entry name" value="Radical SAM enzymes"/>
    <property type="match status" value="1"/>
</dbReference>
<reference evidence="7 8" key="1">
    <citation type="journal article" date="2021" name="Syst. Appl. Microbiol.">
        <title>Persephonella atlantica sp. nov.: How to adapt to physico-chemical gradients in high temperature hydrothermal habitats.</title>
        <authorList>
            <person name="Francois D.X."/>
            <person name="Godfroy A."/>
            <person name="Mathien C."/>
            <person name="Aube J."/>
            <person name="Cathalot C."/>
            <person name="Lesongeur F."/>
            <person name="L'Haridon S."/>
            <person name="Philippon X."/>
            <person name="Roussel E.G."/>
        </authorList>
    </citation>
    <scope>NUCLEOTIDE SEQUENCE [LARGE SCALE GENOMIC DNA]</scope>
    <source>
        <strain evidence="7 8">MO1340</strain>
    </source>
</reference>
<dbReference type="CDD" id="cd01335">
    <property type="entry name" value="Radical_SAM"/>
    <property type="match status" value="1"/>
</dbReference>